<evidence type="ECO:0008006" key="3">
    <source>
        <dbReference type="Google" id="ProtNLM"/>
    </source>
</evidence>
<sequence>MYIILDQKDYKTIEWSGGDSIEILIFPYDRSFQNKDFDLRISRTKLYQKESRFTDLPGYTRDLISLHGNVTLCHQENSTERIVKMAPFKLDHFNGSAKTTSLGSGEDFNFIYRDGLATKIEILHQNQTKNFLIEPYSFQLIHAISDLIEIQIEPENDYLRDELVLKKGDSLLVFNETAKFTFQNASIASNSELAILCTFDTLHNREYYQNFVDGILSDHS</sequence>
<dbReference type="Proteomes" id="UP000257055">
    <property type="component" value="Unassembled WGS sequence"/>
</dbReference>
<dbReference type="AlphaFoldDB" id="A0A3D8TSR7"/>
<protein>
    <recommendedName>
        <fullName evidence="3">HutD-family protein</fullName>
    </recommendedName>
</protein>
<reference evidence="2" key="1">
    <citation type="submission" date="2015-04" db="EMBL/GenBank/DDBJ databases">
        <authorList>
            <person name="Schardt J."/>
            <person name="Mueller-Herbst S."/>
            <person name="Scherer S."/>
            <person name="Huptas C."/>
        </authorList>
    </citation>
    <scope>NUCLEOTIDE SEQUENCE [LARGE SCALE GENOMIC DNA]</scope>
    <source>
        <strain evidence="2">Kiel-L1</strain>
    </source>
</reference>
<name>A0A3D8TSR7_9LIST</name>
<dbReference type="RefSeq" id="WP_165849916.1">
    <property type="nucleotide sequence ID" value="NZ_LARY01000001.1"/>
</dbReference>
<keyword evidence="2" id="KW-1185">Reference proteome</keyword>
<evidence type="ECO:0000313" key="2">
    <source>
        <dbReference type="Proteomes" id="UP000257055"/>
    </source>
</evidence>
<organism evidence="1 2">
    <name type="scientific">Listeria kieliensis</name>
    <dbReference type="NCBI Taxonomy" id="1621700"/>
    <lineage>
        <taxon>Bacteria</taxon>
        <taxon>Bacillati</taxon>
        <taxon>Bacillota</taxon>
        <taxon>Bacilli</taxon>
        <taxon>Bacillales</taxon>
        <taxon>Listeriaceae</taxon>
        <taxon>Listeria</taxon>
    </lineage>
</organism>
<accession>A0A3D8TSR7</accession>
<gene>
    <name evidence="1" type="ORF">UR08_00085</name>
</gene>
<dbReference type="SUPFAM" id="SSF51182">
    <property type="entry name" value="RmlC-like cupins"/>
    <property type="match status" value="1"/>
</dbReference>
<comment type="caution">
    <text evidence="1">The sequence shown here is derived from an EMBL/GenBank/DDBJ whole genome shotgun (WGS) entry which is preliminary data.</text>
</comment>
<evidence type="ECO:0000313" key="1">
    <source>
        <dbReference type="EMBL" id="RDX01991.1"/>
    </source>
</evidence>
<dbReference type="EMBL" id="LARY01000001">
    <property type="protein sequence ID" value="RDX01991.1"/>
    <property type="molecule type" value="Genomic_DNA"/>
</dbReference>
<dbReference type="InterPro" id="IPR014710">
    <property type="entry name" value="RmlC-like_jellyroll"/>
</dbReference>
<dbReference type="InterPro" id="IPR010282">
    <property type="entry name" value="Uncharacterised_HutD/Ves"/>
</dbReference>
<dbReference type="Gene3D" id="2.60.120.10">
    <property type="entry name" value="Jelly Rolls"/>
    <property type="match status" value="1"/>
</dbReference>
<dbReference type="PANTHER" id="PTHR37943:SF1">
    <property type="entry name" value="PROTEIN VES"/>
    <property type="match status" value="1"/>
</dbReference>
<dbReference type="Pfam" id="PF05962">
    <property type="entry name" value="HutD"/>
    <property type="match status" value="1"/>
</dbReference>
<dbReference type="PANTHER" id="PTHR37943">
    <property type="entry name" value="PROTEIN VES"/>
    <property type="match status" value="1"/>
</dbReference>
<dbReference type="InterPro" id="IPR011051">
    <property type="entry name" value="RmlC_Cupin_sf"/>
</dbReference>
<proteinExistence type="predicted"/>